<organism evidence="3 4">
    <name type="scientific">Cotesia congregata</name>
    <name type="common">Parasitoid wasp</name>
    <name type="synonym">Apanteles congregatus</name>
    <dbReference type="NCBI Taxonomy" id="51543"/>
    <lineage>
        <taxon>Eukaryota</taxon>
        <taxon>Metazoa</taxon>
        <taxon>Ecdysozoa</taxon>
        <taxon>Arthropoda</taxon>
        <taxon>Hexapoda</taxon>
        <taxon>Insecta</taxon>
        <taxon>Pterygota</taxon>
        <taxon>Neoptera</taxon>
        <taxon>Endopterygota</taxon>
        <taxon>Hymenoptera</taxon>
        <taxon>Apocrita</taxon>
        <taxon>Ichneumonoidea</taxon>
        <taxon>Braconidae</taxon>
        <taxon>Microgastrinae</taxon>
        <taxon>Cotesia</taxon>
    </lineage>
</organism>
<feature type="domain" description="Glycoside hydrolase family 38 central" evidence="2">
    <location>
        <begin position="2"/>
        <end position="51"/>
    </location>
</feature>
<dbReference type="AlphaFoldDB" id="A0A8J2H9J0"/>
<evidence type="ECO:0000256" key="1">
    <source>
        <dbReference type="ARBA" id="ARBA00022801"/>
    </source>
</evidence>
<protein>
    <submittedName>
        <fullName evidence="3">Similar to alpha-Man-IIa: Alpha-mannosidase 2 (Drosophila melanogaster)</fullName>
    </submittedName>
</protein>
<dbReference type="Pfam" id="PF09261">
    <property type="entry name" value="Alpha-mann_mid"/>
    <property type="match status" value="1"/>
</dbReference>
<accession>A0A8J2H9J0</accession>
<dbReference type="OrthoDB" id="10261055at2759"/>
<dbReference type="EMBL" id="CAJNRD030001118">
    <property type="protein sequence ID" value="CAG5083303.1"/>
    <property type="molecule type" value="Genomic_DNA"/>
</dbReference>
<dbReference type="InterPro" id="IPR037094">
    <property type="entry name" value="Glyco_hydro_38_cen_sf"/>
</dbReference>
<proteinExistence type="predicted"/>
<evidence type="ECO:0000313" key="4">
    <source>
        <dbReference type="Proteomes" id="UP000786811"/>
    </source>
</evidence>
<dbReference type="GO" id="GO:0006013">
    <property type="term" value="P:mannose metabolic process"/>
    <property type="evidence" value="ECO:0007669"/>
    <property type="project" value="InterPro"/>
</dbReference>
<evidence type="ECO:0000313" key="3">
    <source>
        <dbReference type="EMBL" id="CAG5083303.1"/>
    </source>
</evidence>
<gene>
    <name evidence="3" type="ORF">HICCMSTLAB_LOCUS3798</name>
</gene>
<comment type="caution">
    <text evidence="3">The sequence shown here is derived from an EMBL/GenBank/DDBJ whole genome shotgun (WGS) entry which is preliminary data.</text>
</comment>
<reference evidence="3" key="1">
    <citation type="submission" date="2021-04" db="EMBL/GenBank/DDBJ databases">
        <authorList>
            <person name="Chebbi M.A.C M."/>
        </authorList>
    </citation>
    <scope>NUCLEOTIDE SEQUENCE</scope>
</reference>
<dbReference type="InterPro" id="IPR028995">
    <property type="entry name" value="Glyco_hydro_57/38_cen_sf"/>
</dbReference>
<dbReference type="InterPro" id="IPR015341">
    <property type="entry name" value="Glyco_hydro_38_cen"/>
</dbReference>
<keyword evidence="4" id="KW-1185">Reference proteome</keyword>
<dbReference type="Proteomes" id="UP000786811">
    <property type="component" value="Unassembled WGS sequence"/>
</dbReference>
<keyword evidence="1" id="KW-0378">Hydrolase</keyword>
<dbReference type="Gene3D" id="1.20.1270.50">
    <property type="entry name" value="Glycoside hydrolase family 38, central domain"/>
    <property type="match status" value="1"/>
</dbReference>
<name>A0A8J2H9J0_COTCN</name>
<dbReference type="GO" id="GO:0004559">
    <property type="term" value="F:alpha-mannosidase activity"/>
    <property type="evidence" value="ECO:0007669"/>
    <property type="project" value="InterPro"/>
</dbReference>
<evidence type="ECO:0000259" key="2">
    <source>
        <dbReference type="Pfam" id="PF09261"/>
    </source>
</evidence>
<dbReference type="SUPFAM" id="SSF88688">
    <property type="entry name" value="Families 57/38 glycoside transferase middle domain"/>
    <property type="match status" value="1"/>
</dbReference>
<sequence>MDEARQWHSLFQHHDGVTGTARDSVVVDYAKKMIAALDYLGDITQKSAANLLSSILKAEKSEKNLLKPILKAEKSEKDLLSLNITQKSAANLLNRILKPEKS</sequence>